<evidence type="ECO:0000313" key="2">
    <source>
        <dbReference type="EMBL" id="GLR76820.1"/>
    </source>
</evidence>
<evidence type="ECO:0000313" key="3">
    <source>
        <dbReference type="EMBL" id="PQJ83544.1"/>
    </source>
</evidence>
<keyword evidence="5" id="KW-1185">Reference proteome</keyword>
<dbReference type="AlphaFoldDB" id="A0A2S7X152"/>
<gene>
    <name evidence="3" type="ORF">BTO23_20605</name>
    <name evidence="2" type="ORF">GCM10007855_36950</name>
</gene>
<comment type="caution">
    <text evidence="3">The sequence shown here is derived from an EMBL/GenBank/DDBJ whole genome shotgun (WGS) entry which is preliminary data.</text>
</comment>
<protein>
    <recommendedName>
        <fullName evidence="6">Type II secretion system protein GspF domain-containing protein</fullName>
    </recommendedName>
</protein>
<dbReference type="InterPro" id="IPR042094">
    <property type="entry name" value="T2SS_GspF_sf"/>
</dbReference>
<keyword evidence="1" id="KW-0812">Transmembrane</keyword>
<sequence>MDIASWKKSRQFNAKKQAKFLHKIERLSSAGLHQKAIINQIITYGDNTERQVATDIKRSLGSGAGFSQGIKDWLSPIAYQSLLAGEHIGDFQQGLKDALNAIETQSTSTTVLAKALAGPMVGIIALLGASALIALFVFPMLEEQLPKRRWGSLASFADSFGRFFIDYGGVLLIILILSLIAIVVALPKWVNPNRKKLDNVLLFRQYRLIHTAHFLTSISHQTLAGIGLKDALIHYQDSAPPYVVWHTARMLNQIRAGITNIGAIFDVGLLNKEEQDTLAQLGEIGKTPETLKKSADMHSELLLHEVALIETLAKNTLKILAAMVFALSAGGLISLIFTIATQQRL</sequence>
<reference evidence="3 4" key="2">
    <citation type="submission" date="2016-12" db="EMBL/GenBank/DDBJ databases">
        <title>Diversity of luminous bacteria.</title>
        <authorList>
            <person name="Yoshizawa S."/>
            <person name="Kogure K."/>
        </authorList>
    </citation>
    <scope>NUCLEOTIDE SEQUENCE [LARGE SCALE GENOMIC DNA]</scope>
    <source>
        <strain evidence="3 4">NBRC 105001</strain>
    </source>
</reference>
<dbReference type="EMBL" id="BSOU01000014">
    <property type="protein sequence ID" value="GLR76820.1"/>
    <property type="molecule type" value="Genomic_DNA"/>
</dbReference>
<reference evidence="2" key="1">
    <citation type="journal article" date="2014" name="Int. J. Syst. Evol. Microbiol.">
        <title>Complete genome of a new Firmicutes species belonging to the dominant human colonic microbiota ('Ruminococcus bicirculans') reveals two chromosomes and a selective capacity to utilize plant glucans.</title>
        <authorList>
            <consortium name="NISC Comparative Sequencing Program"/>
            <person name="Wegmann U."/>
            <person name="Louis P."/>
            <person name="Goesmann A."/>
            <person name="Henrissat B."/>
            <person name="Duncan S.H."/>
            <person name="Flint H.J."/>
        </authorList>
    </citation>
    <scope>NUCLEOTIDE SEQUENCE</scope>
    <source>
        <strain evidence="2">NBRC 105001</strain>
    </source>
</reference>
<name>A0A2S7X152_9GAMM</name>
<dbReference type="RefSeq" id="WP_105064468.1">
    <property type="nucleotide sequence ID" value="NZ_BSOU01000014.1"/>
</dbReference>
<evidence type="ECO:0000313" key="5">
    <source>
        <dbReference type="Proteomes" id="UP001156660"/>
    </source>
</evidence>
<reference evidence="2" key="4">
    <citation type="submission" date="2023-01" db="EMBL/GenBank/DDBJ databases">
        <title>Draft genome sequence of Aliivibrio sifiae strain NBRC 105001.</title>
        <authorList>
            <person name="Sun Q."/>
            <person name="Mori K."/>
        </authorList>
    </citation>
    <scope>NUCLEOTIDE SEQUENCE</scope>
    <source>
        <strain evidence="2">NBRC 105001</strain>
    </source>
</reference>
<evidence type="ECO:0000313" key="4">
    <source>
        <dbReference type="Proteomes" id="UP000239273"/>
    </source>
</evidence>
<feature type="transmembrane region" description="Helical" evidence="1">
    <location>
        <begin position="319"/>
        <end position="340"/>
    </location>
</feature>
<reference evidence="5" key="3">
    <citation type="journal article" date="2019" name="Int. J. Syst. Evol. Microbiol.">
        <title>The Global Catalogue of Microorganisms (GCM) 10K type strain sequencing project: providing services to taxonomists for standard genome sequencing and annotation.</title>
        <authorList>
            <consortium name="The Broad Institute Genomics Platform"/>
            <consortium name="The Broad Institute Genome Sequencing Center for Infectious Disease"/>
            <person name="Wu L."/>
            <person name="Ma J."/>
        </authorList>
    </citation>
    <scope>NUCLEOTIDE SEQUENCE [LARGE SCALE GENOMIC DNA]</scope>
    <source>
        <strain evidence="5">NBRC 105001</strain>
    </source>
</reference>
<evidence type="ECO:0000256" key="1">
    <source>
        <dbReference type="SAM" id="Phobius"/>
    </source>
</evidence>
<dbReference type="Proteomes" id="UP000239273">
    <property type="component" value="Unassembled WGS sequence"/>
</dbReference>
<dbReference type="PANTHER" id="PTHR30012:SF0">
    <property type="entry name" value="TYPE II SECRETION SYSTEM PROTEIN F-RELATED"/>
    <property type="match status" value="1"/>
</dbReference>
<keyword evidence="1" id="KW-1133">Transmembrane helix</keyword>
<proteinExistence type="predicted"/>
<keyword evidence="1" id="KW-0472">Membrane</keyword>
<feature type="transmembrane region" description="Helical" evidence="1">
    <location>
        <begin position="161"/>
        <end position="186"/>
    </location>
</feature>
<dbReference type="EMBL" id="MSCP01000005">
    <property type="protein sequence ID" value="PQJ83544.1"/>
    <property type="molecule type" value="Genomic_DNA"/>
</dbReference>
<accession>A0A2S7X152</accession>
<dbReference type="PANTHER" id="PTHR30012">
    <property type="entry name" value="GENERAL SECRETION PATHWAY PROTEIN"/>
    <property type="match status" value="1"/>
</dbReference>
<dbReference type="Proteomes" id="UP001156660">
    <property type="component" value="Unassembled WGS sequence"/>
</dbReference>
<evidence type="ECO:0008006" key="6">
    <source>
        <dbReference type="Google" id="ProtNLM"/>
    </source>
</evidence>
<dbReference type="InterPro" id="IPR003004">
    <property type="entry name" value="GspF/PilC"/>
</dbReference>
<dbReference type="OrthoDB" id="5895881at2"/>
<dbReference type="Gene3D" id="1.20.81.30">
    <property type="entry name" value="Type II secretion system (T2SS), domain F"/>
    <property type="match status" value="1"/>
</dbReference>
<organism evidence="3 4">
    <name type="scientific">Aliivibrio sifiae</name>
    <dbReference type="NCBI Taxonomy" id="566293"/>
    <lineage>
        <taxon>Bacteria</taxon>
        <taxon>Pseudomonadati</taxon>
        <taxon>Pseudomonadota</taxon>
        <taxon>Gammaproteobacteria</taxon>
        <taxon>Vibrionales</taxon>
        <taxon>Vibrionaceae</taxon>
        <taxon>Aliivibrio</taxon>
    </lineage>
</organism>
<feature type="transmembrane region" description="Helical" evidence="1">
    <location>
        <begin position="120"/>
        <end position="141"/>
    </location>
</feature>